<keyword evidence="2" id="KW-1185">Reference proteome</keyword>
<accession>A1RW82</accession>
<name>A1RW82_THEPD</name>
<dbReference type="EnsemblBacteria" id="ABL77462">
    <property type="protein sequence ID" value="ABL77462"/>
    <property type="gene ID" value="Tpen_0052"/>
</dbReference>
<dbReference type="RefSeq" id="WP_011751727.1">
    <property type="nucleotide sequence ID" value="NC_008698.1"/>
</dbReference>
<reference evidence="2" key="1">
    <citation type="journal article" date="2008" name="J. Bacteriol.">
        <title>Genome sequence of Thermofilum pendens reveals an exceptional loss of biosynthetic pathways without genome reduction.</title>
        <authorList>
            <person name="Anderson I."/>
            <person name="Rodriguez J."/>
            <person name="Susanti D."/>
            <person name="Porat I."/>
            <person name="Reich C."/>
            <person name="Ulrich L.E."/>
            <person name="Elkins J.G."/>
            <person name="Mavromatis K."/>
            <person name="Lykidis A."/>
            <person name="Kim E."/>
            <person name="Thompson L.S."/>
            <person name="Nolan M."/>
            <person name="Land M."/>
            <person name="Copeland A."/>
            <person name="Lapidus A."/>
            <person name="Lucas S."/>
            <person name="Detter C."/>
            <person name="Zhulin I.B."/>
            <person name="Olsen G.J."/>
            <person name="Whitman W."/>
            <person name="Mukhopadhyay B."/>
            <person name="Bristow J."/>
            <person name="Kyrpides N."/>
        </authorList>
    </citation>
    <scope>NUCLEOTIDE SEQUENCE [LARGE SCALE GENOMIC DNA]</scope>
    <source>
        <strain evidence="2">DSM 2475 / Hrk 5</strain>
    </source>
</reference>
<dbReference type="EMBL" id="CP000505">
    <property type="protein sequence ID" value="ABL77462.1"/>
    <property type="molecule type" value="Genomic_DNA"/>
</dbReference>
<gene>
    <name evidence="1" type="ordered locus">Tpen_0052</name>
</gene>
<sequence length="133" mass="14555">MASRVVVELRFKGSGEPLTFELEPGRTVEVELGNRSPETLVYRFTLRRIEGFVSYTIVKLEAGGKTSYVGRSTKPGVTLEVLVHPGESGALRLGAVSPRTSEDDFKVEIEVTVERVAAATLPEKAPVLRAQRL</sequence>
<evidence type="ECO:0000313" key="2">
    <source>
        <dbReference type="Proteomes" id="UP000000641"/>
    </source>
</evidence>
<dbReference type="AlphaFoldDB" id="A1RW82"/>
<organism evidence="1 2">
    <name type="scientific">Thermofilum pendens (strain DSM 2475 / Hrk 5)</name>
    <dbReference type="NCBI Taxonomy" id="368408"/>
    <lineage>
        <taxon>Archaea</taxon>
        <taxon>Thermoproteota</taxon>
        <taxon>Thermoprotei</taxon>
        <taxon>Thermofilales</taxon>
        <taxon>Thermofilaceae</taxon>
        <taxon>Thermofilum</taxon>
    </lineage>
</organism>
<dbReference type="GeneID" id="4600532"/>
<dbReference type="Proteomes" id="UP000000641">
    <property type="component" value="Chromosome"/>
</dbReference>
<dbReference type="HOGENOM" id="CLU_1912436_0_0_2"/>
<dbReference type="KEGG" id="tpe:Tpen_0052"/>
<evidence type="ECO:0000313" key="1">
    <source>
        <dbReference type="EMBL" id="ABL77462.1"/>
    </source>
</evidence>
<protein>
    <submittedName>
        <fullName evidence="1">Uncharacterized protein</fullName>
    </submittedName>
</protein>
<proteinExistence type="predicted"/>